<dbReference type="Proteomes" id="UP001226691">
    <property type="component" value="Unassembled WGS sequence"/>
</dbReference>
<dbReference type="EMBL" id="JAUTBF010000001">
    <property type="protein sequence ID" value="MDQ1123705.1"/>
    <property type="molecule type" value="Genomic_DNA"/>
</dbReference>
<evidence type="ECO:0000313" key="2">
    <source>
        <dbReference type="EMBL" id="MDQ1123705.1"/>
    </source>
</evidence>
<evidence type="ECO:0000256" key="1">
    <source>
        <dbReference type="SAM" id="SignalP"/>
    </source>
</evidence>
<evidence type="ECO:0000313" key="3">
    <source>
        <dbReference type="Proteomes" id="UP001226691"/>
    </source>
</evidence>
<evidence type="ECO:0008006" key="4">
    <source>
        <dbReference type="Google" id="ProtNLM"/>
    </source>
</evidence>
<sequence>MVFGMAQRPALALSAAFASLLALAGCGVPGVATDRYAGVPPGVQAAFDDSEPRAIVADDGNLALVTYGSSSCPPTVTGIRAEDAGTITLSLAESPNDVCTADMAATTHVVPLPDEASGRPLTVHVVYTDMPWEFTIVAG</sequence>
<gene>
    <name evidence="2" type="ORF">QE412_002278</name>
</gene>
<proteinExistence type="predicted"/>
<feature type="signal peptide" evidence="1">
    <location>
        <begin position="1"/>
        <end position="24"/>
    </location>
</feature>
<reference evidence="2 3" key="1">
    <citation type="submission" date="2023-07" db="EMBL/GenBank/DDBJ databases">
        <title>Functional and genomic diversity of the sorghum phyllosphere microbiome.</title>
        <authorList>
            <person name="Shade A."/>
        </authorList>
    </citation>
    <scope>NUCLEOTIDE SEQUENCE [LARGE SCALE GENOMIC DNA]</scope>
    <source>
        <strain evidence="2 3">SORGH_AS_1207</strain>
    </source>
</reference>
<organism evidence="2 3">
    <name type="scientific">Microbacterium trichothecenolyticum</name>
    <name type="common">Aureobacterium trichothecenolyticum</name>
    <dbReference type="NCBI Taxonomy" id="69370"/>
    <lineage>
        <taxon>Bacteria</taxon>
        <taxon>Bacillati</taxon>
        <taxon>Actinomycetota</taxon>
        <taxon>Actinomycetes</taxon>
        <taxon>Micrococcales</taxon>
        <taxon>Microbacteriaceae</taxon>
        <taxon>Microbacterium</taxon>
    </lineage>
</organism>
<protein>
    <recommendedName>
        <fullName evidence="4">Lipoprotein</fullName>
    </recommendedName>
</protein>
<comment type="caution">
    <text evidence="2">The sequence shown here is derived from an EMBL/GenBank/DDBJ whole genome shotgun (WGS) entry which is preliminary data.</text>
</comment>
<keyword evidence="3" id="KW-1185">Reference proteome</keyword>
<name>A0ABU0TW15_MICTR</name>
<feature type="chain" id="PRO_5047375100" description="Lipoprotein" evidence="1">
    <location>
        <begin position="25"/>
        <end position="139"/>
    </location>
</feature>
<keyword evidence="1" id="KW-0732">Signal</keyword>
<accession>A0ABU0TW15</accession>